<reference evidence="2" key="1">
    <citation type="journal article" date="2023" name="Science">
        <title>Genome structures resolve the early diversification of teleost fishes.</title>
        <authorList>
            <person name="Parey E."/>
            <person name="Louis A."/>
            <person name="Montfort J."/>
            <person name="Bouchez O."/>
            <person name="Roques C."/>
            <person name="Iampietro C."/>
            <person name="Lluch J."/>
            <person name="Castinel A."/>
            <person name="Donnadieu C."/>
            <person name="Desvignes T."/>
            <person name="Floi Bucao C."/>
            <person name="Jouanno E."/>
            <person name="Wen M."/>
            <person name="Mejri S."/>
            <person name="Dirks R."/>
            <person name="Jansen H."/>
            <person name="Henkel C."/>
            <person name="Chen W.J."/>
            <person name="Zahm M."/>
            <person name="Cabau C."/>
            <person name="Klopp C."/>
            <person name="Thompson A.W."/>
            <person name="Robinson-Rechavi M."/>
            <person name="Braasch I."/>
            <person name="Lecointre G."/>
            <person name="Bobe J."/>
            <person name="Postlethwait J.H."/>
            <person name="Berthelot C."/>
            <person name="Roest Crollius H."/>
            <person name="Guiguen Y."/>
        </authorList>
    </citation>
    <scope>NUCLEOTIDE SEQUENCE</scope>
    <source>
        <strain evidence="2">WJC10195</strain>
    </source>
</reference>
<dbReference type="EMBL" id="JAINUF010000012">
    <property type="protein sequence ID" value="KAJ8345549.1"/>
    <property type="molecule type" value="Genomic_DNA"/>
</dbReference>
<proteinExistence type="predicted"/>
<keyword evidence="3" id="KW-1185">Reference proteome</keyword>
<comment type="caution">
    <text evidence="2">The sequence shown here is derived from an EMBL/GenBank/DDBJ whole genome shotgun (WGS) entry which is preliminary data.</text>
</comment>
<name>A0A9Q1EUY4_SYNKA</name>
<accession>A0A9Q1EUY4</accession>
<dbReference type="Proteomes" id="UP001152622">
    <property type="component" value="Chromosome 12"/>
</dbReference>
<dbReference type="AlphaFoldDB" id="A0A9Q1EUY4"/>
<evidence type="ECO:0000256" key="1">
    <source>
        <dbReference type="SAM" id="MobiDB-lite"/>
    </source>
</evidence>
<feature type="region of interest" description="Disordered" evidence="1">
    <location>
        <begin position="124"/>
        <end position="160"/>
    </location>
</feature>
<sequence>MAGTRNEGSGDERLCFCPQFTLLWSRGGSARQPGASRRFSACRLVKRGCRVAGPGASAPRSPSAIDGIRCEEKRQFNWSGLRKGALGRNPRPARDPQSQRVAAAGGGGEVVGAIERAPAVSDRGAFPAQPVLPSVSPSPGSGQSDHLVQRAGSKRRRGLAQRRGLTAKLSILGMMCWI</sequence>
<evidence type="ECO:0000313" key="3">
    <source>
        <dbReference type="Proteomes" id="UP001152622"/>
    </source>
</evidence>
<protein>
    <submittedName>
        <fullName evidence="2">Uncharacterized protein</fullName>
    </submittedName>
</protein>
<evidence type="ECO:0000313" key="2">
    <source>
        <dbReference type="EMBL" id="KAJ8345549.1"/>
    </source>
</evidence>
<feature type="region of interest" description="Disordered" evidence="1">
    <location>
        <begin position="81"/>
        <end position="107"/>
    </location>
</feature>
<gene>
    <name evidence="2" type="ORF">SKAU_G00297420</name>
</gene>
<organism evidence="2 3">
    <name type="scientific">Synaphobranchus kaupii</name>
    <name type="common">Kaup's arrowtooth eel</name>
    <dbReference type="NCBI Taxonomy" id="118154"/>
    <lineage>
        <taxon>Eukaryota</taxon>
        <taxon>Metazoa</taxon>
        <taxon>Chordata</taxon>
        <taxon>Craniata</taxon>
        <taxon>Vertebrata</taxon>
        <taxon>Euteleostomi</taxon>
        <taxon>Actinopterygii</taxon>
        <taxon>Neopterygii</taxon>
        <taxon>Teleostei</taxon>
        <taxon>Anguilliformes</taxon>
        <taxon>Synaphobranchidae</taxon>
        <taxon>Synaphobranchus</taxon>
    </lineage>
</organism>
<feature type="compositionally biased region" description="Low complexity" evidence="1">
    <location>
        <begin position="127"/>
        <end position="144"/>
    </location>
</feature>